<evidence type="ECO:0000313" key="1">
    <source>
        <dbReference type="EMBL" id="CAB4144540.1"/>
    </source>
</evidence>
<sequence>MLTQYTDANMIESGWTNAAERAAFITFMRRADALVGTLTGMGVEDFADADWASLFEDTDGEASPQDVIDLLADADPIFAAMVAA</sequence>
<accession>A0A6J5MHE6</accession>
<name>A0A6J5MHE6_9CAUD</name>
<proteinExistence type="predicted"/>
<protein>
    <submittedName>
        <fullName evidence="1">Uncharacterized protein</fullName>
    </submittedName>
</protein>
<organism evidence="1">
    <name type="scientific">uncultured Caudovirales phage</name>
    <dbReference type="NCBI Taxonomy" id="2100421"/>
    <lineage>
        <taxon>Viruses</taxon>
        <taxon>Duplodnaviria</taxon>
        <taxon>Heunggongvirae</taxon>
        <taxon>Uroviricota</taxon>
        <taxon>Caudoviricetes</taxon>
        <taxon>Peduoviridae</taxon>
        <taxon>Maltschvirus</taxon>
        <taxon>Maltschvirus maltsch</taxon>
    </lineage>
</organism>
<gene>
    <name evidence="1" type="ORF">UFOVP468_37</name>
</gene>
<reference evidence="1" key="1">
    <citation type="submission" date="2020-04" db="EMBL/GenBank/DDBJ databases">
        <authorList>
            <person name="Chiriac C."/>
            <person name="Salcher M."/>
            <person name="Ghai R."/>
            <person name="Kavagutti S V."/>
        </authorList>
    </citation>
    <scope>NUCLEOTIDE SEQUENCE</scope>
</reference>
<dbReference type="EMBL" id="LR796432">
    <property type="protein sequence ID" value="CAB4144540.1"/>
    <property type="molecule type" value="Genomic_DNA"/>
</dbReference>